<dbReference type="EMBL" id="JAGUCO010000009">
    <property type="protein sequence ID" value="MBS2099308.1"/>
    <property type="molecule type" value="Genomic_DNA"/>
</dbReference>
<evidence type="ECO:0000259" key="3">
    <source>
        <dbReference type="Pfam" id="PF01832"/>
    </source>
</evidence>
<evidence type="ECO:0000313" key="4">
    <source>
        <dbReference type="EMBL" id="MBS2099308.1"/>
    </source>
</evidence>
<dbReference type="PANTHER" id="PTHR40572">
    <property type="entry name" value="PROTEIN BAX"/>
    <property type="match status" value="1"/>
</dbReference>
<comment type="caution">
    <text evidence="4">The sequence shown here is derived from an EMBL/GenBank/DDBJ whole genome shotgun (WGS) entry which is preliminary data.</text>
</comment>
<dbReference type="PANTHER" id="PTHR40572:SF1">
    <property type="entry name" value="PROTEIN BAX"/>
    <property type="match status" value="1"/>
</dbReference>
<dbReference type="Proteomes" id="UP000708576">
    <property type="component" value="Unassembled WGS sequence"/>
</dbReference>
<protein>
    <submittedName>
        <fullName evidence="4">Glucosaminidase domain-containing protein</fullName>
    </submittedName>
</protein>
<dbReference type="Gene3D" id="1.10.530.10">
    <property type="match status" value="1"/>
</dbReference>
<dbReference type="InterPro" id="IPR002901">
    <property type="entry name" value="MGlyc_endo_b_GlcNAc-like_dom"/>
</dbReference>
<organism evidence="4 5">
    <name type="scientific">Carboxylicivirga linearis</name>
    <dbReference type="NCBI Taxonomy" id="1628157"/>
    <lineage>
        <taxon>Bacteria</taxon>
        <taxon>Pseudomonadati</taxon>
        <taxon>Bacteroidota</taxon>
        <taxon>Bacteroidia</taxon>
        <taxon>Marinilabiliales</taxon>
        <taxon>Marinilabiliaceae</taxon>
        <taxon>Carboxylicivirga</taxon>
    </lineage>
</organism>
<evidence type="ECO:0000256" key="1">
    <source>
        <dbReference type="SAM" id="Coils"/>
    </source>
</evidence>
<dbReference type="RefSeq" id="WP_212216548.1">
    <property type="nucleotide sequence ID" value="NZ_JAGUCO010000009.1"/>
</dbReference>
<name>A0ABS5JWT3_9BACT</name>
<keyword evidence="2" id="KW-1133">Transmembrane helix</keyword>
<proteinExistence type="predicted"/>
<sequence length="285" mass="33095">MVKISVKSSFVIALGVILILIIGIFIWLHHETSPEPYPVEEIILASPDSIVIQTDSIIEPIIYHGNPNLRTVLGPERKELFVNMMLPSIMLALKKIEHEKRKMEKLQRKIERGRLKVQDSVRVDSIVKYYKCMNLVQVIHSLETHPISIILAQAAIESGWGTSRFFIEANNVFGIWSYNSSEERIAASETRGDNTIYLRKYDNLYGSVFDYLITVARAPAYKKLREVRLETNDPYELIQYLVNYSELREEYVKILGTVIRQNDFTKYDHYKLVDIDEDDPLWQSL</sequence>
<accession>A0ABS5JWT3</accession>
<dbReference type="InterPro" id="IPR053195">
    <property type="entry name" value="Bax-like"/>
</dbReference>
<keyword evidence="2" id="KW-0472">Membrane</keyword>
<evidence type="ECO:0000313" key="5">
    <source>
        <dbReference type="Proteomes" id="UP000708576"/>
    </source>
</evidence>
<feature type="domain" description="Mannosyl-glycoprotein endo-beta-N-acetylglucosamidase-like" evidence="3">
    <location>
        <begin position="145"/>
        <end position="262"/>
    </location>
</feature>
<gene>
    <name evidence="4" type="ORF">KEM10_13525</name>
</gene>
<keyword evidence="5" id="KW-1185">Reference proteome</keyword>
<keyword evidence="1" id="KW-0175">Coiled coil</keyword>
<dbReference type="Pfam" id="PF01832">
    <property type="entry name" value="Glucosaminidase"/>
    <property type="match status" value="1"/>
</dbReference>
<feature type="transmembrane region" description="Helical" evidence="2">
    <location>
        <begin position="9"/>
        <end position="28"/>
    </location>
</feature>
<feature type="coiled-coil region" evidence="1">
    <location>
        <begin position="89"/>
        <end position="116"/>
    </location>
</feature>
<evidence type="ECO:0000256" key="2">
    <source>
        <dbReference type="SAM" id="Phobius"/>
    </source>
</evidence>
<reference evidence="4 5" key="1">
    <citation type="journal article" date="2015" name="Int. J. Syst. Evol. Microbiol.">
        <title>Carboxylicivirga linearis sp. nov., isolated from a sea cucumber culture pond.</title>
        <authorList>
            <person name="Wang F.Q."/>
            <person name="Zhou Y.X."/>
            <person name="Lin X.Z."/>
            <person name="Chen G.J."/>
            <person name="Du Z.J."/>
        </authorList>
    </citation>
    <scope>NUCLEOTIDE SEQUENCE [LARGE SCALE GENOMIC DNA]</scope>
    <source>
        <strain evidence="4 5">FB218</strain>
    </source>
</reference>
<keyword evidence="2" id="KW-0812">Transmembrane</keyword>